<keyword evidence="2" id="KW-1133">Transmembrane helix</keyword>
<feature type="region of interest" description="Disordered" evidence="1">
    <location>
        <begin position="1283"/>
        <end position="1328"/>
    </location>
</feature>
<feature type="transmembrane region" description="Helical" evidence="2">
    <location>
        <begin position="154"/>
        <end position="175"/>
    </location>
</feature>
<keyword evidence="2" id="KW-0472">Membrane</keyword>
<feature type="transmembrane region" description="Helical" evidence="2">
    <location>
        <begin position="235"/>
        <end position="260"/>
    </location>
</feature>
<reference evidence="3" key="2">
    <citation type="journal article" date="2019" name="Mol. Phylogenet. Evol.">
        <title>Reassessment of the classification of bryopsidales (chlorophyta) based on chloroplast phylogenomic analyses.</title>
        <authorList>
            <person name="Cremen M.C."/>
            <person name="Leliaert F."/>
            <person name="West J."/>
            <person name="Lam D.W."/>
            <person name="Shimada S."/>
            <person name="Lopez-Bautista J.M."/>
            <person name="Verbruggen H."/>
        </authorList>
    </citation>
    <scope>NUCLEOTIDE SEQUENCE</scope>
</reference>
<evidence type="ECO:0008006" key="4">
    <source>
        <dbReference type="Google" id="ProtNLM"/>
    </source>
</evidence>
<keyword evidence="3" id="KW-0934">Plastid</keyword>
<keyword evidence="3" id="KW-0150">Chloroplast</keyword>
<proteinExistence type="predicted"/>
<evidence type="ECO:0000256" key="1">
    <source>
        <dbReference type="SAM" id="MobiDB-lite"/>
    </source>
</evidence>
<reference evidence="3" key="1">
    <citation type="submission" date="2018-07" db="EMBL/GenBank/DDBJ databases">
        <authorList>
            <person name="Cremen M.C."/>
            <person name="Leliaert F."/>
            <person name="West J."/>
            <person name="Lam D.W."/>
            <person name="Shimada S."/>
            <person name="Lopez-Bautista J.M."/>
            <person name="Verbruggen H."/>
        </authorList>
    </citation>
    <scope>NUCLEOTIDE SEQUENCE</scope>
</reference>
<feature type="transmembrane region" description="Helical" evidence="2">
    <location>
        <begin position="127"/>
        <end position="148"/>
    </location>
</feature>
<feature type="transmembrane region" description="Helical" evidence="2">
    <location>
        <begin position="101"/>
        <end position="120"/>
    </location>
</feature>
<dbReference type="EMBL" id="MH591114">
    <property type="protein sequence ID" value="AYJ22301.1"/>
    <property type="molecule type" value="Genomic_DNA"/>
</dbReference>
<protein>
    <recommendedName>
        <fullName evidence="4">Ycf1</fullName>
    </recommendedName>
</protein>
<name>A0A3B8DCF4_9CHLO</name>
<sequence>MSILNVLKDSVDFLNELYFLHRNNFQFIEFLKSISQYYLPVIKNIFIYFIKFQWIYDFMHIPVSTTSYKIQNFSEYLYFNIELSNRIIPTNSFFSGLLKSIPIYITFSSIQLLTILRLLIEGHLAAIISVIGTIFGYIIFIILNWLGLRQLVTIWYSYEPLSYIFGVSTFFMVLFRLMHKPIRKFKFWDEKELLKIGLTSCFLVFTEQTSLFYYFDNISLQPNISFVDNFGIENLIFYIFGFAMGSISLSIFVALIAIAIEKLIVQYFSVSYVKYLRKVNFLFITLFVALNITSFPFYGIDYLALSPLGFVSKDEALAKFLANTSFPDFQQGRLGESSAFTSVDTDLTPFDRTRYLTGQETEFTFEDFNYESEYAWKTRVDRLSSTTYSGRPVNQFLRKFLPNRVLVKQDFPEVTKIEPEKNKIDNNVFNLLSFFKGLTERFFEDYNDEVLDLSYPVFEVENEKMPELNHEYNQSELADKRQYEQLQLHKLELLKQARINREKRKLEILRNELLKSNLDKNEKNLNYSSQYTIPKLETDGVEFSNERFSAFSELLKYGFDSFSIFQEFEADLFEEHLSRKIKKKYYLNNIYRNLLNSDILDFLNRDYKHHRLTDEDENNLVFKRFALNRYYNTLRDYINTQYYLAFKELFKGPKSYLNRIYNHQFNGTLKIVRRLFLLNNERRQIIDFNDYDIKYLEYYLSNMIMKPLKRNKIFISPLKLRKKFELKKKVKQTKEIRAARKEFEARFKSRIPTGIPGVMKPLPILQLDFSPEHKLERKQREIERILLFKKRYRLYLNFKKQLKAKFFRKFFNQNLKKFKKKVRISGLKLANLSTSEFNFLYTLSLDSHVTKKFNYVLNFGTKIKHNLFNNSVFLYKEFLTYLKSKALLLNIFKTDAYKKLILFKQEKSLIEPTKLYKFETKQTYLPQVKNVEKFHNLNLYYKEDNFLVANNNDFNKTNLDNSKGNKNYDSTNYDNASFTDVRDDAINNVNINNDANHDDQIYNDENRFKELTDFINNFDISDKTVKYLINQVQRKDSLVYKNYNYFSNFKRSDYLNSLQYSYILNKLKNHFEVYIDENVENLVSESIRKYIFKKIRRYNPKIRRNVLKRFLKNHLVILNFRKYKKKLNFNRLKFRINLKNLNNLNFDMEFKFSELDSFITKHINDIERVIDLETIDDINLNAYQFEQPLIESRKEKIKSNDKNIKSLIEKYNTILKFDKPLYKQKAYEPNYLLHEELIEDYFNFQNSKIEIFNYYFNYPSFNTFTDKDLSKKLLTDDQIFTDLGGFDPDESDLDESDLDESDLDEPDPDGFDPDESDPDESVPGGSDLDFEIEKLTPKQLLRYELKRVNNFNSPFIQEENISPFFAGWDFKNRKFIITNSFLPEKETLRKVNQSEIFSNSTKNDKKLKFTLWPLSPPKNPKIRMSRYYSEPEMQHQIDLFDIFMPKNEEQQEEAQMLYQALPNLIDRIDLQNQDKQLRKLNPKVGGLNWLGQEELKVDFEYIFKKWSRKIKNIYKNFKSRG</sequence>
<organism evidence="3">
    <name type="scientific">Avrainvillea sp. HV04061</name>
    <dbReference type="NCBI Taxonomy" id="2364086"/>
    <lineage>
        <taxon>Eukaryota</taxon>
        <taxon>Viridiplantae</taxon>
        <taxon>Chlorophyta</taxon>
        <taxon>core chlorophytes</taxon>
        <taxon>Ulvophyceae</taxon>
        <taxon>TCBD clade</taxon>
        <taxon>Bryopsidales</taxon>
        <taxon>Halimedineae</taxon>
        <taxon>Dichotomosiphonaceae</taxon>
        <taxon>Avrainvillea</taxon>
    </lineage>
</organism>
<gene>
    <name evidence="3" type="primary">ycf1</name>
</gene>
<geneLocation type="chloroplast" evidence="3"/>
<feature type="compositionally biased region" description="Acidic residues" evidence="1">
    <location>
        <begin position="1287"/>
        <end position="1320"/>
    </location>
</feature>
<keyword evidence="2" id="KW-0812">Transmembrane</keyword>
<evidence type="ECO:0000313" key="3">
    <source>
        <dbReference type="EMBL" id="AYJ22301.1"/>
    </source>
</evidence>
<evidence type="ECO:0000256" key="2">
    <source>
        <dbReference type="SAM" id="Phobius"/>
    </source>
</evidence>
<accession>A0A3B8DCF4</accession>
<feature type="transmembrane region" description="Helical" evidence="2">
    <location>
        <begin position="281"/>
        <end position="300"/>
    </location>
</feature>